<keyword evidence="3" id="KW-1185">Reference proteome</keyword>
<dbReference type="KEGG" id="sapo:SAPIO_CDS3356"/>
<feature type="compositionally biased region" description="Basic and acidic residues" evidence="1">
    <location>
        <begin position="76"/>
        <end position="89"/>
    </location>
</feature>
<feature type="region of interest" description="Disordered" evidence="1">
    <location>
        <begin position="69"/>
        <end position="102"/>
    </location>
</feature>
<dbReference type="HOGENOM" id="CLU_2279093_0_0_1"/>
<dbReference type="EMBL" id="JOWA01000088">
    <property type="protein sequence ID" value="KEZ44373.1"/>
    <property type="molecule type" value="Genomic_DNA"/>
</dbReference>
<sequence>MASNESNDLPPASSTNPEIPPSADPMAYVTGELKRAFEDIARGEQTASLLEASLTALESKLDAILAAAEVPDAEERDVNSDQGVVDRRAPPGSSSAKEEEKQ</sequence>
<feature type="region of interest" description="Disordered" evidence="1">
    <location>
        <begin position="1"/>
        <end position="27"/>
    </location>
</feature>
<dbReference type="VEuPathDB" id="FungiDB:SAPIO_CDS3356"/>
<protein>
    <submittedName>
        <fullName evidence="2">Uncharacterized protein</fullName>
    </submittedName>
</protein>
<comment type="caution">
    <text evidence="2">The sequence shown here is derived from an EMBL/GenBank/DDBJ whole genome shotgun (WGS) entry which is preliminary data.</text>
</comment>
<evidence type="ECO:0000313" key="3">
    <source>
        <dbReference type="Proteomes" id="UP000028545"/>
    </source>
</evidence>
<dbReference type="Proteomes" id="UP000028545">
    <property type="component" value="Unassembled WGS sequence"/>
</dbReference>
<gene>
    <name evidence="2" type="ORF">SAPIO_CDS3356</name>
</gene>
<dbReference type="RefSeq" id="XP_016644172.1">
    <property type="nucleotide sequence ID" value="XM_016786166.1"/>
</dbReference>
<dbReference type="AlphaFoldDB" id="A0A084GAL1"/>
<evidence type="ECO:0000256" key="1">
    <source>
        <dbReference type="SAM" id="MobiDB-lite"/>
    </source>
</evidence>
<evidence type="ECO:0000313" key="2">
    <source>
        <dbReference type="EMBL" id="KEZ44373.1"/>
    </source>
</evidence>
<reference evidence="2 3" key="1">
    <citation type="journal article" date="2014" name="Genome Announc.">
        <title>Draft genome sequence of the pathogenic fungus Scedosporium apiospermum.</title>
        <authorList>
            <person name="Vandeputte P."/>
            <person name="Ghamrawi S."/>
            <person name="Rechenmann M."/>
            <person name="Iltis A."/>
            <person name="Giraud S."/>
            <person name="Fleury M."/>
            <person name="Thornton C."/>
            <person name="Delhaes L."/>
            <person name="Meyer W."/>
            <person name="Papon N."/>
            <person name="Bouchara J.P."/>
        </authorList>
    </citation>
    <scope>NUCLEOTIDE SEQUENCE [LARGE SCALE GENOMIC DNA]</scope>
    <source>
        <strain evidence="2 3">IHEM 14462</strain>
    </source>
</reference>
<accession>A0A084GAL1</accession>
<proteinExistence type="predicted"/>
<organism evidence="2 3">
    <name type="scientific">Pseudallescheria apiosperma</name>
    <name type="common">Scedosporium apiospermum</name>
    <dbReference type="NCBI Taxonomy" id="563466"/>
    <lineage>
        <taxon>Eukaryota</taxon>
        <taxon>Fungi</taxon>
        <taxon>Dikarya</taxon>
        <taxon>Ascomycota</taxon>
        <taxon>Pezizomycotina</taxon>
        <taxon>Sordariomycetes</taxon>
        <taxon>Hypocreomycetidae</taxon>
        <taxon>Microascales</taxon>
        <taxon>Microascaceae</taxon>
        <taxon>Scedosporium</taxon>
    </lineage>
</organism>
<name>A0A084GAL1_PSEDA</name>
<dbReference type="GeneID" id="27722428"/>
<feature type="compositionally biased region" description="Polar residues" evidence="1">
    <location>
        <begin position="1"/>
        <end position="17"/>
    </location>
</feature>